<evidence type="ECO:0000256" key="9">
    <source>
        <dbReference type="ARBA" id="ARBA00034074"/>
    </source>
</evidence>
<evidence type="ECO:0000256" key="8">
    <source>
        <dbReference type="ARBA" id="ARBA00023316"/>
    </source>
</evidence>
<evidence type="ECO:0000256" key="1">
    <source>
        <dbReference type="ARBA" id="ARBA00008834"/>
    </source>
</evidence>
<evidence type="ECO:0000256" key="2">
    <source>
        <dbReference type="ARBA" id="ARBA00012736"/>
    </source>
</evidence>
<evidence type="ECO:0000256" key="11">
    <source>
        <dbReference type="RuleBase" id="RU361169"/>
    </source>
</evidence>
<keyword evidence="14" id="KW-1185">Reference proteome</keyword>
<evidence type="ECO:0000256" key="6">
    <source>
        <dbReference type="ARBA" id="ARBA00023157"/>
    </source>
</evidence>
<dbReference type="SMART" id="SM00710">
    <property type="entry name" value="PbH1"/>
    <property type="match status" value="7"/>
</dbReference>
<feature type="chain" id="PRO_5002161242" description="endo-polygalacturonase" evidence="12">
    <location>
        <begin position="19"/>
        <end position="362"/>
    </location>
</feature>
<name>A0A0C3AW72_SERVB</name>
<keyword evidence="8" id="KW-0961">Cell wall biogenesis/degradation</keyword>
<dbReference type="PANTHER" id="PTHR31884">
    <property type="entry name" value="POLYGALACTURONASE"/>
    <property type="match status" value="1"/>
</dbReference>
<dbReference type="PANTHER" id="PTHR31884:SF1">
    <property type="entry name" value="POLYGALACTURONASE"/>
    <property type="match status" value="1"/>
</dbReference>
<gene>
    <name evidence="13" type="ORF">M408DRAFT_329229</name>
</gene>
<keyword evidence="6" id="KW-1015">Disulfide bond</keyword>
<dbReference type="GO" id="GO:0005576">
    <property type="term" value="C:extracellular region"/>
    <property type="evidence" value="ECO:0007669"/>
    <property type="project" value="TreeGrafter"/>
</dbReference>
<dbReference type="GO" id="GO:0071555">
    <property type="term" value="P:cell wall organization"/>
    <property type="evidence" value="ECO:0007669"/>
    <property type="project" value="UniProtKB-KW"/>
</dbReference>
<dbReference type="GO" id="GO:0045490">
    <property type="term" value="P:pectin catabolic process"/>
    <property type="evidence" value="ECO:0007669"/>
    <property type="project" value="TreeGrafter"/>
</dbReference>
<keyword evidence="5 11" id="KW-0378">Hydrolase</keyword>
<dbReference type="GO" id="GO:0004650">
    <property type="term" value="F:polygalacturonase activity"/>
    <property type="evidence" value="ECO:0007669"/>
    <property type="project" value="UniProtKB-EC"/>
</dbReference>
<feature type="active site" evidence="10">
    <location>
        <position position="221"/>
    </location>
</feature>
<evidence type="ECO:0000256" key="10">
    <source>
        <dbReference type="PROSITE-ProRule" id="PRU10052"/>
    </source>
</evidence>
<reference evidence="13 14" key="1">
    <citation type="submission" date="2014-04" db="EMBL/GenBank/DDBJ databases">
        <authorList>
            <consortium name="DOE Joint Genome Institute"/>
            <person name="Kuo A."/>
            <person name="Zuccaro A."/>
            <person name="Kohler A."/>
            <person name="Nagy L.G."/>
            <person name="Floudas D."/>
            <person name="Copeland A."/>
            <person name="Barry K.W."/>
            <person name="Cichocki N."/>
            <person name="Veneault-Fourrey C."/>
            <person name="LaButti K."/>
            <person name="Lindquist E.A."/>
            <person name="Lipzen A."/>
            <person name="Lundell T."/>
            <person name="Morin E."/>
            <person name="Murat C."/>
            <person name="Sun H."/>
            <person name="Tunlid A."/>
            <person name="Henrissat B."/>
            <person name="Grigoriev I.V."/>
            <person name="Hibbett D.S."/>
            <person name="Martin F."/>
            <person name="Nordberg H.P."/>
            <person name="Cantor M.N."/>
            <person name="Hua S.X."/>
        </authorList>
    </citation>
    <scope>NUCLEOTIDE SEQUENCE [LARGE SCALE GENOMIC DNA]</scope>
    <source>
        <strain evidence="13 14">MAFF 305830</strain>
    </source>
</reference>
<evidence type="ECO:0000256" key="4">
    <source>
        <dbReference type="ARBA" id="ARBA00022737"/>
    </source>
</evidence>
<dbReference type="AlphaFoldDB" id="A0A0C3AW72"/>
<dbReference type="InterPro" id="IPR000743">
    <property type="entry name" value="Glyco_hydro_28"/>
</dbReference>
<evidence type="ECO:0000256" key="12">
    <source>
        <dbReference type="SAM" id="SignalP"/>
    </source>
</evidence>
<evidence type="ECO:0000256" key="7">
    <source>
        <dbReference type="ARBA" id="ARBA00023295"/>
    </source>
</evidence>
<keyword evidence="7 11" id="KW-0326">Glycosidase</keyword>
<feature type="signal peptide" evidence="12">
    <location>
        <begin position="1"/>
        <end position="18"/>
    </location>
</feature>
<dbReference type="Pfam" id="PF00295">
    <property type="entry name" value="Glyco_hydro_28"/>
    <property type="match status" value="1"/>
</dbReference>
<comment type="catalytic activity">
    <reaction evidence="9">
        <text>(1,4-alpha-D-galacturonosyl)n+m + H2O = (1,4-alpha-D-galacturonosyl)n + (1,4-alpha-D-galacturonosyl)m.</text>
        <dbReference type="EC" id="3.2.1.15"/>
    </reaction>
</comment>
<dbReference type="InterPro" id="IPR006626">
    <property type="entry name" value="PbH1"/>
</dbReference>
<dbReference type="EMBL" id="KN824291">
    <property type="protein sequence ID" value="KIM28775.1"/>
    <property type="molecule type" value="Genomic_DNA"/>
</dbReference>
<dbReference type="InterPro" id="IPR011050">
    <property type="entry name" value="Pectin_lyase_fold/virulence"/>
</dbReference>
<keyword evidence="3 12" id="KW-0732">Signal</keyword>
<organism evidence="13 14">
    <name type="scientific">Serendipita vermifera MAFF 305830</name>
    <dbReference type="NCBI Taxonomy" id="933852"/>
    <lineage>
        <taxon>Eukaryota</taxon>
        <taxon>Fungi</taxon>
        <taxon>Dikarya</taxon>
        <taxon>Basidiomycota</taxon>
        <taxon>Agaricomycotina</taxon>
        <taxon>Agaricomycetes</taxon>
        <taxon>Sebacinales</taxon>
        <taxon>Serendipitaceae</taxon>
        <taxon>Serendipita</taxon>
    </lineage>
</organism>
<evidence type="ECO:0000313" key="13">
    <source>
        <dbReference type="EMBL" id="KIM28775.1"/>
    </source>
</evidence>
<dbReference type="InterPro" id="IPR012334">
    <property type="entry name" value="Pectin_lyas_fold"/>
</dbReference>
<accession>A0A0C3AW72</accession>
<dbReference type="OrthoDB" id="1546079at2759"/>
<reference evidence="14" key="2">
    <citation type="submission" date="2015-01" db="EMBL/GenBank/DDBJ databases">
        <title>Evolutionary Origins and Diversification of the Mycorrhizal Mutualists.</title>
        <authorList>
            <consortium name="DOE Joint Genome Institute"/>
            <consortium name="Mycorrhizal Genomics Consortium"/>
            <person name="Kohler A."/>
            <person name="Kuo A."/>
            <person name="Nagy L.G."/>
            <person name="Floudas D."/>
            <person name="Copeland A."/>
            <person name="Barry K.W."/>
            <person name="Cichocki N."/>
            <person name="Veneault-Fourrey C."/>
            <person name="LaButti K."/>
            <person name="Lindquist E.A."/>
            <person name="Lipzen A."/>
            <person name="Lundell T."/>
            <person name="Morin E."/>
            <person name="Murat C."/>
            <person name="Riley R."/>
            <person name="Ohm R."/>
            <person name="Sun H."/>
            <person name="Tunlid A."/>
            <person name="Henrissat B."/>
            <person name="Grigoriev I.V."/>
            <person name="Hibbett D.S."/>
            <person name="Martin F."/>
        </authorList>
    </citation>
    <scope>NUCLEOTIDE SEQUENCE [LARGE SCALE GENOMIC DNA]</scope>
    <source>
        <strain evidence="14">MAFF 305830</strain>
    </source>
</reference>
<evidence type="ECO:0000256" key="5">
    <source>
        <dbReference type="ARBA" id="ARBA00022801"/>
    </source>
</evidence>
<evidence type="ECO:0000313" key="14">
    <source>
        <dbReference type="Proteomes" id="UP000054097"/>
    </source>
</evidence>
<dbReference type="HOGENOM" id="CLU_040116_0_0_1"/>
<dbReference type="Proteomes" id="UP000054097">
    <property type="component" value="Unassembled WGS sequence"/>
</dbReference>
<dbReference type="SUPFAM" id="SSF51126">
    <property type="entry name" value="Pectin lyase-like"/>
    <property type="match status" value="1"/>
</dbReference>
<comment type="similarity">
    <text evidence="1 11">Belongs to the glycosyl hydrolase 28 family.</text>
</comment>
<protein>
    <recommendedName>
        <fullName evidence="2">endo-polygalacturonase</fullName>
        <ecNumber evidence="2">3.2.1.15</ecNumber>
    </recommendedName>
</protein>
<dbReference type="PROSITE" id="PS00502">
    <property type="entry name" value="POLYGALACTURONASE"/>
    <property type="match status" value="1"/>
</dbReference>
<dbReference type="EC" id="3.2.1.15" evidence="2"/>
<dbReference type="STRING" id="933852.A0A0C3AW72"/>
<sequence length="362" mass="37269">MLRSTFFSALILPFLTNATPVELAARASCTVSTYTDVANVSACTAITIAGQTVPAGQTLALSGLKDGTTVTLSGNIVFATGTHWTGNLFSLSGGKIAFDGKGHTIDGNGAWYWDGQGTNGGVDKPKYTVYLKHSGTFKNVVVKNVPGHAFSVHNPAALTISAVTYDNSAGASLGHNTDGFDVSSSTNLTITGCTIINQDDCIAINDAKNLVFSNNSCTGGHGISIGSIKTGNVVDGVLISNNKVISNQQGLRIKTYADNTNASVSNVVYKDNTVTGATSYGVMIVQDYTNTGETGTATAGITIKNVSFQGTNTVSTVSSATMVKVLCYPGSCTGTWDWSGLKTSGGKKGTNVGGAPITGYTF</sequence>
<evidence type="ECO:0000256" key="3">
    <source>
        <dbReference type="ARBA" id="ARBA00022729"/>
    </source>
</evidence>
<dbReference type="Gene3D" id="2.160.20.10">
    <property type="entry name" value="Single-stranded right-handed beta-helix, Pectin lyase-like"/>
    <property type="match status" value="1"/>
</dbReference>
<keyword evidence="4" id="KW-0677">Repeat</keyword>
<dbReference type="InterPro" id="IPR050434">
    <property type="entry name" value="Glycosyl_hydrlase_28"/>
</dbReference>
<proteinExistence type="inferred from homology"/>